<dbReference type="GO" id="GO:0003700">
    <property type="term" value="F:DNA-binding transcription factor activity"/>
    <property type="evidence" value="ECO:0007669"/>
    <property type="project" value="InterPro"/>
</dbReference>
<dbReference type="EMBL" id="CP000112">
    <property type="protein sequence ID" value="ABB39023.1"/>
    <property type="molecule type" value="Genomic_DNA"/>
</dbReference>
<dbReference type="RefSeq" id="WP_011368116.1">
    <property type="nucleotide sequence ID" value="NC_007519.1"/>
</dbReference>
<dbReference type="InterPro" id="IPR036390">
    <property type="entry name" value="WH_DNA-bd_sf"/>
</dbReference>
<evidence type="ECO:0000313" key="6">
    <source>
        <dbReference type="EMBL" id="ABB39023.1"/>
    </source>
</evidence>
<dbReference type="PANTHER" id="PTHR30126:SF64">
    <property type="entry name" value="HTH-TYPE TRANSCRIPTIONAL REGULATOR CITR"/>
    <property type="match status" value="1"/>
</dbReference>
<feature type="domain" description="HTH lysR-type" evidence="5">
    <location>
        <begin position="24"/>
        <end position="81"/>
    </location>
</feature>
<proteinExistence type="inferred from homology"/>
<keyword evidence="7" id="KW-1185">Reference proteome</keyword>
<dbReference type="Gene3D" id="3.40.190.290">
    <property type="match status" value="1"/>
</dbReference>
<reference evidence="6 7" key="1">
    <citation type="journal article" date="2011" name="J. Bacteriol.">
        <title>Complete genome sequence and updated annotation of Desulfovibrio alaskensis G20.</title>
        <authorList>
            <person name="Hauser L.J."/>
            <person name="Land M.L."/>
            <person name="Brown S.D."/>
            <person name="Larimer F."/>
            <person name="Keller K.L."/>
            <person name="Rapp-Giles B.J."/>
            <person name="Price M.N."/>
            <person name="Lin M."/>
            <person name="Bruce D.C."/>
            <person name="Detter J.C."/>
            <person name="Tapia R."/>
            <person name="Han C.S."/>
            <person name="Goodwin L.A."/>
            <person name="Cheng J.F."/>
            <person name="Pitluck S."/>
            <person name="Copeland A."/>
            <person name="Lucas S."/>
            <person name="Nolan M."/>
            <person name="Lapidus A.L."/>
            <person name="Palumbo A.V."/>
            <person name="Wall J.D."/>
        </authorList>
    </citation>
    <scope>NUCLEOTIDE SEQUENCE [LARGE SCALE GENOMIC DNA]</scope>
    <source>
        <strain evidence="7">ATCC BAA 1058 / DSM 17464 / G20</strain>
    </source>
</reference>
<gene>
    <name evidence="6" type="ordered locus">Dde_2226</name>
</gene>
<evidence type="ECO:0000256" key="3">
    <source>
        <dbReference type="ARBA" id="ARBA00023125"/>
    </source>
</evidence>
<dbReference type="PROSITE" id="PS50931">
    <property type="entry name" value="HTH_LYSR"/>
    <property type="match status" value="1"/>
</dbReference>
<name>Q30Z73_OLEA2</name>
<dbReference type="HOGENOM" id="CLU_039613_6_1_7"/>
<dbReference type="Gene3D" id="1.10.10.10">
    <property type="entry name" value="Winged helix-like DNA-binding domain superfamily/Winged helix DNA-binding domain"/>
    <property type="match status" value="1"/>
</dbReference>
<dbReference type="FunFam" id="1.10.10.10:FF:000001">
    <property type="entry name" value="LysR family transcriptional regulator"/>
    <property type="match status" value="1"/>
</dbReference>
<protein>
    <submittedName>
        <fullName evidence="6">Transcriptional regulator, LysR family</fullName>
    </submittedName>
</protein>
<dbReference type="InterPro" id="IPR000847">
    <property type="entry name" value="LysR_HTH_N"/>
</dbReference>
<dbReference type="SUPFAM" id="SSF46785">
    <property type="entry name" value="Winged helix' DNA-binding domain"/>
    <property type="match status" value="1"/>
</dbReference>
<dbReference type="InterPro" id="IPR005119">
    <property type="entry name" value="LysR_subst-bd"/>
</dbReference>
<evidence type="ECO:0000256" key="1">
    <source>
        <dbReference type="ARBA" id="ARBA00009437"/>
    </source>
</evidence>
<evidence type="ECO:0000256" key="4">
    <source>
        <dbReference type="ARBA" id="ARBA00023163"/>
    </source>
</evidence>
<accession>Q30Z73</accession>
<comment type="similarity">
    <text evidence="1">Belongs to the LysR transcriptional regulatory family.</text>
</comment>
<keyword evidence="4" id="KW-0804">Transcription</keyword>
<dbReference type="eggNOG" id="COG0583">
    <property type="taxonomic scope" value="Bacteria"/>
</dbReference>
<dbReference type="AlphaFoldDB" id="Q30Z73"/>
<evidence type="ECO:0000259" key="5">
    <source>
        <dbReference type="PROSITE" id="PS50931"/>
    </source>
</evidence>
<dbReference type="Proteomes" id="UP000002710">
    <property type="component" value="Chromosome"/>
</dbReference>
<dbReference type="InterPro" id="IPR047788">
    <property type="entry name" value="LysR-like_Sec_metab"/>
</dbReference>
<keyword evidence="2" id="KW-0805">Transcription regulation</keyword>
<dbReference type="Pfam" id="PF03466">
    <property type="entry name" value="LysR_substrate"/>
    <property type="match status" value="1"/>
</dbReference>
<evidence type="ECO:0000256" key="2">
    <source>
        <dbReference type="ARBA" id="ARBA00023015"/>
    </source>
</evidence>
<dbReference type="PANTHER" id="PTHR30126">
    <property type="entry name" value="HTH-TYPE TRANSCRIPTIONAL REGULATOR"/>
    <property type="match status" value="1"/>
</dbReference>
<dbReference type="KEGG" id="dde:Dde_2226"/>
<sequence>MCVKPNRPNALALSVLPMYCIDMIDFRRLEAFCKVYELRSFSRAGDELFLSQPTISAHVSALEKELDVRLLDRMGRGVLPTPAGEILYRHAMTAFASLETAHLEISQLQDIITGEVPVGASTIPAQYLLPPVMAAYMRSFPEVQLQLRTGDTGEIIRKVGAGELTLGVVGAHDQQPDIVFTPIIDDELIIIGAPDFAPRSGSVSCESLADMPWVVREAGSGTWKIFSAALGTHGIDCRSFRPVACVDSSQSVIQCVRAGLGVSVTSRIAVAEFLSRGELVEITVDGLDVRREFFCIYHSRRQLFPAARHFIEFLTKKCR</sequence>
<dbReference type="InterPro" id="IPR036388">
    <property type="entry name" value="WH-like_DNA-bd_sf"/>
</dbReference>
<dbReference type="STRING" id="207559.Dde_2226"/>
<organism evidence="6 7">
    <name type="scientific">Oleidesulfovibrio alaskensis (strain ATCC BAA-1058 / DSM 17464 / G20)</name>
    <name type="common">Desulfovibrio alaskensis</name>
    <dbReference type="NCBI Taxonomy" id="207559"/>
    <lineage>
        <taxon>Bacteria</taxon>
        <taxon>Pseudomonadati</taxon>
        <taxon>Thermodesulfobacteriota</taxon>
        <taxon>Desulfovibrionia</taxon>
        <taxon>Desulfovibrionales</taxon>
        <taxon>Desulfovibrionaceae</taxon>
        <taxon>Oleidesulfovibrio</taxon>
    </lineage>
</organism>
<evidence type="ECO:0000313" key="7">
    <source>
        <dbReference type="Proteomes" id="UP000002710"/>
    </source>
</evidence>
<dbReference type="GO" id="GO:0000976">
    <property type="term" value="F:transcription cis-regulatory region binding"/>
    <property type="evidence" value="ECO:0007669"/>
    <property type="project" value="TreeGrafter"/>
</dbReference>
<keyword evidence="3" id="KW-0238">DNA-binding</keyword>
<dbReference type="SUPFAM" id="SSF53850">
    <property type="entry name" value="Periplasmic binding protein-like II"/>
    <property type="match status" value="1"/>
</dbReference>
<dbReference type="PRINTS" id="PR00039">
    <property type="entry name" value="HTHLYSR"/>
</dbReference>
<dbReference type="Pfam" id="PF00126">
    <property type="entry name" value="HTH_1"/>
    <property type="match status" value="1"/>
</dbReference>
<dbReference type="CDD" id="cd08420">
    <property type="entry name" value="PBP2_CysL_like"/>
    <property type="match status" value="1"/>
</dbReference>
<dbReference type="NCBIfam" id="NF040786">
    <property type="entry name" value="LysR_Sec_metab"/>
    <property type="match status" value="1"/>
</dbReference>